<evidence type="ECO:0000259" key="3">
    <source>
        <dbReference type="SMART" id="SM00563"/>
    </source>
</evidence>
<dbReference type="PANTHER" id="PTHR10434:SF11">
    <property type="entry name" value="1-ACYL-SN-GLYCEROL-3-PHOSPHATE ACYLTRANSFERASE"/>
    <property type="match status" value="1"/>
</dbReference>
<dbReference type="SMART" id="SM00563">
    <property type="entry name" value="PlsC"/>
    <property type="match status" value="1"/>
</dbReference>
<comment type="caution">
    <text evidence="4">The sequence shown here is derived from an EMBL/GenBank/DDBJ whole genome shotgun (WGS) entry which is preliminary data.</text>
</comment>
<keyword evidence="1 4" id="KW-0808">Transferase</keyword>
<keyword evidence="2 4" id="KW-0012">Acyltransferase</keyword>
<keyword evidence="5" id="KW-1185">Reference proteome</keyword>
<dbReference type="GO" id="GO:0003841">
    <property type="term" value="F:1-acylglycerol-3-phosphate O-acyltransferase activity"/>
    <property type="evidence" value="ECO:0007669"/>
    <property type="project" value="UniProtKB-EC"/>
</dbReference>
<dbReference type="RefSeq" id="WP_209511138.1">
    <property type="nucleotide sequence ID" value="NZ_JAGGKS010000003.1"/>
</dbReference>
<dbReference type="EMBL" id="JAGGKS010000003">
    <property type="protein sequence ID" value="MBP1925396.1"/>
    <property type="molecule type" value="Genomic_DNA"/>
</dbReference>
<dbReference type="Pfam" id="PF01553">
    <property type="entry name" value="Acyltransferase"/>
    <property type="match status" value="1"/>
</dbReference>
<evidence type="ECO:0000313" key="4">
    <source>
        <dbReference type="EMBL" id="MBP1925396.1"/>
    </source>
</evidence>
<proteinExistence type="predicted"/>
<dbReference type="PANTHER" id="PTHR10434">
    <property type="entry name" value="1-ACYL-SN-GLYCEROL-3-PHOSPHATE ACYLTRANSFERASE"/>
    <property type="match status" value="1"/>
</dbReference>
<protein>
    <submittedName>
        <fullName evidence="4">1-acyl-sn-glycerol-3-phosphate acyltransferase</fullName>
        <ecNumber evidence="4">2.3.1.51</ecNumber>
    </submittedName>
</protein>
<sequence>MLYRIAVFILKILAFLIFNVKTHNSEKYNNSDGRYIICANHISMIDPVMLAISSKRKICFMGKKELFKNKFLGYIFGKLGAFPVDRSGVSLSAIKSSLAVLNRNEILGIFPEGTRVEKYDEKNAKPGIAMIANKANSNIIPVYIKGNYKFRGKIDIYFGQEKNYFENYTGKINTEKYTEIGKEILRDIYDLGKDR</sequence>
<reference evidence="4 5" key="1">
    <citation type="submission" date="2021-03" db="EMBL/GenBank/DDBJ databases">
        <title>Genomic Encyclopedia of Type Strains, Phase IV (KMG-IV): sequencing the most valuable type-strain genomes for metagenomic binning, comparative biology and taxonomic classification.</title>
        <authorList>
            <person name="Goeker M."/>
        </authorList>
    </citation>
    <scope>NUCLEOTIDE SEQUENCE [LARGE SCALE GENOMIC DNA]</scope>
    <source>
        <strain evidence="4 5">DSM 24004</strain>
    </source>
</reference>
<name>A0ABS4GCH5_9FIRM</name>
<gene>
    <name evidence="4" type="ORF">J2Z76_001255</name>
</gene>
<dbReference type="Proteomes" id="UP001519342">
    <property type="component" value="Unassembled WGS sequence"/>
</dbReference>
<feature type="domain" description="Phospholipid/glycerol acyltransferase" evidence="3">
    <location>
        <begin position="35"/>
        <end position="147"/>
    </location>
</feature>
<dbReference type="CDD" id="cd07989">
    <property type="entry name" value="LPLAT_AGPAT-like"/>
    <property type="match status" value="1"/>
</dbReference>
<dbReference type="EC" id="2.3.1.51" evidence="4"/>
<dbReference type="InterPro" id="IPR002123">
    <property type="entry name" value="Plipid/glycerol_acylTrfase"/>
</dbReference>
<accession>A0ABS4GCH5</accession>
<dbReference type="SUPFAM" id="SSF69593">
    <property type="entry name" value="Glycerol-3-phosphate (1)-acyltransferase"/>
    <property type="match status" value="1"/>
</dbReference>
<evidence type="ECO:0000313" key="5">
    <source>
        <dbReference type="Proteomes" id="UP001519342"/>
    </source>
</evidence>
<organism evidence="4 5">
    <name type="scientific">Sedimentibacter acidaminivorans</name>
    <dbReference type="NCBI Taxonomy" id="913099"/>
    <lineage>
        <taxon>Bacteria</taxon>
        <taxon>Bacillati</taxon>
        <taxon>Bacillota</taxon>
        <taxon>Tissierellia</taxon>
        <taxon>Sedimentibacter</taxon>
    </lineage>
</organism>
<evidence type="ECO:0000256" key="1">
    <source>
        <dbReference type="ARBA" id="ARBA00022679"/>
    </source>
</evidence>
<evidence type="ECO:0000256" key="2">
    <source>
        <dbReference type="ARBA" id="ARBA00023315"/>
    </source>
</evidence>